<protein>
    <submittedName>
        <fullName evidence="1">Uncharacterized protein</fullName>
    </submittedName>
</protein>
<evidence type="ECO:0000313" key="2">
    <source>
        <dbReference type="Proteomes" id="UP001178507"/>
    </source>
</evidence>
<proteinExistence type="predicted"/>
<comment type="caution">
    <text evidence="1">The sequence shown here is derived from an EMBL/GenBank/DDBJ whole genome shotgun (WGS) entry which is preliminary data.</text>
</comment>
<name>A0AA36JEH0_9DINO</name>
<dbReference type="AlphaFoldDB" id="A0AA36JEH0"/>
<evidence type="ECO:0000313" key="1">
    <source>
        <dbReference type="EMBL" id="CAJ1403561.1"/>
    </source>
</evidence>
<keyword evidence="2" id="KW-1185">Reference proteome</keyword>
<accession>A0AA36JEH0</accession>
<sequence length="320" mass="36233">MGRCPFPGLTDRQLLRDLMRMAGPAVDLAPPLELARLLHSLQVMLSPAAYREVLLSFGPRLRRRLRDAPPALLSACCEPGDGGSWPAWWRQEVLRPWAAELRRLRRALVAGPWQKRSLYERELRRLQLSDLGDAWQLPLLRSLGATASSAVFARRALRAVLRRRRALDASSPWALRALGFVAWDLGGVREDGKLVSTATREMSAELDADKLLSVDLGFLERRYRRHGDLERIVLLELLERSAGRQAAGTVDLFVDRPVCISCLGVIAQFRALLPMVQLRFAFLSPPFFSREPSQQRLQGVIREEPRGTSLEELDSRFWDP</sequence>
<gene>
    <name evidence="1" type="ORF">EVOR1521_LOCUS26211</name>
</gene>
<dbReference type="Proteomes" id="UP001178507">
    <property type="component" value="Unassembled WGS sequence"/>
</dbReference>
<reference evidence="1" key="1">
    <citation type="submission" date="2023-08" db="EMBL/GenBank/DDBJ databases">
        <authorList>
            <person name="Chen Y."/>
            <person name="Shah S."/>
            <person name="Dougan E. K."/>
            <person name="Thang M."/>
            <person name="Chan C."/>
        </authorList>
    </citation>
    <scope>NUCLEOTIDE SEQUENCE</scope>
</reference>
<dbReference type="EMBL" id="CAUJNA010003501">
    <property type="protein sequence ID" value="CAJ1403561.1"/>
    <property type="molecule type" value="Genomic_DNA"/>
</dbReference>
<organism evidence="1 2">
    <name type="scientific">Effrenium voratum</name>
    <dbReference type="NCBI Taxonomy" id="2562239"/>
    <lineage>
        <taxon>Eukaryota</taxon>
        <taxon>Sar</taxon>
        <taxon>Alveolata</taxon>
        <taxon>Dinophyceae</taxon>
        <taxon>Suessiales</taxon>
        <taxon>Symbiodiniaceae</taxon>
        <taxon>Effrenium</taxon>
    </lineage>
</organism>